<evidence type="ECO:0000256" key="3">
    <source>
        <dbReference type="ARBA" id="ARBA00022475"/>
    </source>
</evidence>
<evidence type="ECO:0000313" key="9">
    <source>
        <dbReference type="EMBL" id="HDD43481.1"/>
    </source>
</evidence>
<keyword evidence="6 7" id="KW-0472">Membrane</keyword>
<name>A0A7C0Y3L2_DESA2</name>
<dbReference type="InterPro" id="IPR036737">
    <property type="entry name" value="OmpA-like_sf"/>
</dbReference>
<dbReference type="EMBL" id="DRBS01000052">
    <property type="protein sequence ID" value="HDD43481.1"/>
    <property type="molecule type" value="Genomic_DNA"/>
</dbReference>
<evidence type="ECO:0000259" key="8">
    <source>
        <dbReference type="PROSITE" id="PS51123"/>
    </source>
</evidence>
<feature type="domain" description="OmpA-like" evidence="8">
    <location>
        <begin position="108"/>
        <end position="226"/>
    </location>
</feature>
<dbReference type="CDD" id="cd07185">
    <property type="entry name" value="OmpA_C-like"/>
    <property type="match status" value="1"/>
</dbReference>
<keyword evidence="9" id="KW-0969">Cilium</keyword>
<dbReference type="InterPro" id="IPR050330">
    <property type="entry name" value="Bact_OuterMem_StrucFunc"/>
</dbReference>
<keyword evidence="3" id="KW-1003">Cell membrane</keyword>
<dbReference type="Proteomes" id="UP000886289">
    <property type="component" value="Unassembled WGS sequence"/>
</dbReference>
<dbReference type="Pfam" id="PF13677">
    <property type="entry name" value="MotB_plug"/>
    <property type="match status" value="1"/>
</dbReference>
<protein>
    <submittedName>
        <fullName evidence="9">Flagellar motor protein MotS</fullName>
    </submittedName>
</protein>
<evidence type="ECO:0000256" key="5">
    <source>
        <dbReference type="ARBA" id="ARBA00022989"/>
    </source>
</evidence>
<keyword evidence="9" id="KW-0966">Cell projection</keyword>
<keyword evidence="4" id="KW-0812">Transmembrane</keyword>
<evidence type="ECO:0000256" key="4">
    <source>
        <dbReference type="ARBA" id="ARBA00022692"/>
    </source>
</evidence>
<evidence type="ECO:0000256" key="2">
    <source>
        <dbReference type="ARBA" id="ARBA00008914"/>
    </source>
</evidence>
<evidence type="ECO:0000256" key="1">
    <source>
        <dbReference type="ARBA" id="ARBA00004162"/>
    </source>
</evidence>
<comment type="subcellular location">
    <subcellularLocation>
        <location evidence="1">Cell membrane</location>
        <topology evidence="1">Single-pass membrane protein</topology>
    </subcellularLocation>
</comment>
<gene>
    <name evidence="9" type="ORF">ENG63_01270</name>
</gene>
<evidence type="ECO:0000256" key="6">
    <source>
        <dbReference type="ARBA" id="ARBA00023136"/>
    </source>
</evidence>
<dbReference type="InterPro" id="IPR006665">
    <property type="entry name" value="OmpA-like"/>
</dbReference>
<keyword evidence="9" id="KW-0282">Flagellum</keyword>
<comment type="similarity">
    <text evidence="2">Belongs to the MotB family.</text>
</comment>
<dbReference type="AlphaFoldDB" id="A0A7C0Y3L2"/>
<dbReference type="SUPFAM" id="SSF103088">
    <property type="entry name" value="OmpA-like"/>
    <property type="match status" value="1"/>
</dbReference>
<dbReference type="Gene3D" id="3.30.1330.60">
    <property type="entry name" value="OmpA-like domain"/>
    <property type="match status" value="1"/>
</dbReference>
<proteinExistence type="inferred from homology"/>
<organism evidence="9">
    <name type="scientific">Desulfofervidus auxilii</name>
    <dbReference type="NCBI Taxonomy" id="1621989"/>
    <lineage>
        <taxon>Bacteria</taxon>
        <taxon>Pseudomonadati</taxon>
        <taxon>Thermodesulfobacteriota</taxon>
        <taxon>Candidatus Desulfofervidia</taxon>
        <taxon>Candidatus Desulfofervidales</taxon>
        <taxon>Candidatus Desulfofervidaceae</taxon>
        <taxon>Candidatus Desulfofervidus</taxon>
    </lineage>
</organism>
<evidence type="ECO:0000256" key="7">
    <source>
        <dbReference type="PROSITE-ProRule" id="PRU00473"/>
    </source>
</evidence>
<accession>A0A7C0Y3L2</accession>
<reference evidence="9" key="1">
    <citation type="journal article" date="2020" name="mSystems">
        <title>Genome- and Community-Level Interaction Insights into Carbon Utilization and Element Cycling Functions of Hydrothermarchaeota in Hydrothermal Sediment.</title>
        <authorList>
            <person name="Zhou Z."/>
            <person name="Liu Y."/>
            <person name="Xu W."/>
            <person name="Pan J."/>
            <person name="Luo Z.H."/>
            <person name="Li M."/>
        </authorList>
    </citation>
    <scope>NUCLEOTIDE SEQUENCE [LARGE SCALE GENOMIC DNA]</scope>
    <source>
        <strain evidence="9">HyVt-233</strain>
    </source>
</reference>
<keyword evidence="5" id="KW-1133">Transmembrane helix</keyword>
<dbReference type="PANTHER" id="PTHR30329">
    <property type="entry name" value="STATOR ELEMENT OF FLAGELLAR MOTOR COMPLEX"/>
    <property type="match status" value="1"/>
</dbReference>
<dbReference type="PROSITE" id="PS51123">
    <property type="entry name" value="OMPA_2"/>
    <property type="match status" value="1"/>
</dbReference>
<dbReference type="InterPro" id="IPR025713">
    <property type="entry name" value="MotB-like_N_dom"/>
</dbReference>
<comment type="caution">
    <text evidence="9">The sequence shown here is derived from an EMBL/GenBank/DDBJ whole genome shotgun (WGS) entry which is preliminary data.</text>
</comment>
<dbReference type="PANTHER" id="PTHR30329:SF21">
    <property type="entry name" value="LIPOPROTEIN YIAD-RELATED"/>
    <property type="match status" value="1"/>
</dbReference>
<dbReference type="Pfam" id="PF00691">
    <property type="entry name" value="OmpA"/>
    <property type="match status" value="1"/>
</dbReference>
<dbReference type="GO" id="GO:0005886">
    <property type="term" value="C:plasma membrane"/>
    <property type="evidence" value="ECO:0007669"/>
    <property type="project" value="UniProtKB-SubCell"/>
</dbReference>
<sequence length="226" mass="26285">MKKENDSWMLTFCDLLMLLLTFFVLLYSMSSIYPEYLKMLKKSFLRTTIWGIGGLSATEMREIREVMLILKSLKFVSSGTPYKKALKENEYKKLEEILGHDVWIRSRQGGASIVFKSDVLFDSGKAELKKECLPVLEKIAKVINFTICPISIEGHTDDRPIHTPKYPSNWELSLFRASSVLKYFIDKKINPSRFSIGGYAHTRPLYPNNSEKNRAKNRRVEIVFWR</sequence>